<keyword evidence="3 5" id="KW-0479">Metal-binding</keyword>
<evidence type="ECO:0000256" key="2">
    <source>
        <dbReference type="ARBA" id="ARBA00022617"/>
    </source>
</evidence>
<dbReference type="EMBL" id="JACHHB010000017">
    <property type="protein sequence ID" value="MBB5174800.1"/>
    <property type="molecule type" value="Genomic_DNA"/>
</dbReference>
<dbReference type="RefSeq" id="WP_184665206.1">
    <property type="nucleotide sequence ID" value="NZ_JACHHB010000017.1"/>
</dbReference>
<keyword evidence="5" id="KW-1133">Transmembrane helix</keyword>
<dbReference type="GO" id="GO:0046872">
    <property type="term" value="F:metal ion binding"/>
    <property type="evidence" value="ECO:0007669"/>
    <property type="project" value="UniProtKB-KW"/>
</dbReference>
<feature type="transmembrane region" description="Helical" evidence="5">
    <location>
        <begin position="116"/>
        <end position="137"/>
    </location>
</feature>
<evidence type="ECO:0000313" key="8">
    <source>
        <dbReference type="Proteomes" id="UP000551878"/>
    </source>
</evidence>
<evidence type="ECO:0000256" key="3">
    <source>
        <dbReference type="ARBA" id="ARBA00022723"/>
    </source>
</evidence>
<accession>A0A840QTX4</accession>
<keyword evidence="5" id="KW-0472">Membrane</keyword>
<dbReference type="Proteomes" id="UP000551878">
    <property type="component" value="Unassembled WGS sequence"/>
</dbReference>
<dbReference type="InterPro" id="IPR005616">
    <property type="entry name" value="CcmH/CycL/Ccl2/NrfF_N"/>
</dbReference>
<evidence type="ECO:0000256" key="1">
    <source>
        <dbReference type="ARBA" id="ARBA00010342"/>
    </source>
</evidence>
<comment type="function">
    <text evidence="5">Possible subunit of a heme lyase.</text>
</comment>
<name>A0A840QTX4_9BACI</name>
<keyword evidence="5" id="KW-0812">Transmembrane</keyword>
<evidence type="ECO:0000313" key="7">
    <source>
        <dbReference type="EMBL" id="MBB5174800.1"/>
    </source>
</evidence>
<proteinExistence type="inferred from homology"/>
<dbReference type="Pfam" id="PF03918">
    <property type="entry name" value="CcmH"/>
    <property type="match status" value="1"/>
</dbReference>
<feature type="domain" description="CcmH/CycL/Ccl2/NrfF N-terminal" evidence="6">
    <location>
        <begin position="31"/>
        <end position="149"/>
    </location>
</feature>
<protein>
    <recommendedName>
        <fullName evidence="5">Cytochrome c-type biogenesis protein</fullName>
    </recommendedName>
</protein>
<keyword evidence="8" id="KW-1185">Reference proteome</keyword>
<comment type="caution">
    <text evidence="7">The sequence shown here is derived from an EMBL/GenBank/DDBJ whole genome shotgun (WGS) entry which is preliminary data.</text>
</comment>
<keyword evidence="2 5" id="KW-0349">Heme</keyword>
<reference evidence="7 8" key="1">
    <citation type="submission" date="2020-08" db="EMBL/GenBank/DDBJ databases">
        <title>Genomic Encyclopedia of Type Strains, Phase IV (KMG-IV): sequencing the most valuable type-strain genomes for metagenomic binning, comparative biology and taxonomic classification.</title>
        <authorList>
            <person name="Goeker M."/>
        </authorList>
    </citation>
    <scope>NUCLEOTIDE SEQUENCE [LARGE SCALE GENOMIC DNA]</scope>
    <source>
        <strain evidence="7 8">DSM 24696</strain>
    </source>
</reference>
<comment type="similarity">
    <text evidence="1 5">Belongs to the CcmH/CycL/Ccl2/NrfF family.</text>
</comment>
<keyword evidence="5" id="KW-0732">Signal</keyword>
<keyword evidence="4 5" id="KW-0408">Iron</keyword>
<evidence type="ECO:0000256" key="5">
    <source>
        <dbReference type="RuleBase" id="RU364112"/>
    </source>
</evidence>
<organism evidence="7 8">
    <name type="scientific">Texcoconibacillus texcoconensis</name>
    <dbReference type="NCBI Taxonomy" id="1095777"/>
    <lineage>
        <taxon>Bacteria</taxon>
        <taxon>Bacillati</taxon>
        <taxon>Bacillota</taxon>
        <taxon>Bacilli</taxon>
        <taxon>Bacillales</taxon>
        <taxon>Bacillaceae</taxon>
        <taxon>Texcoconibacillus</taxon>
    </lineage>
</organism>
<dbReference type="CDD" id="cd16378">
    <property type="entry name" value="CcmH_N"/>
    <property type="match status" value="1"/>
</dbReference>
<sequence length="179" mass="19869">MIKKILMVFLFILLVLPVHVLGGGNQDSHGEENDAVKYDQNSPEFQQTASELRCLCGCGQSHLDCSMDGCGINDSVLAEILEKLNEGMAPPEIKDYFQDVYGEQILMAPEKSGFSLTAWVTPFVALGGSLVGVTVLLRKWARKSKNDDDFGDGADDELEDDVETEILESIIDEERKKYY</sequence>
<evidence type="ECO:0000259" key="6">
    <source>
        <dbReference type="Pfam" id="PF03918"/>
    </source>
</evidence>
<dbReference type="InterPro" id="IPR038297">
    <property type="entry name" value="CcmH/CycL/NrfF/Ccl2_sf"/>
</dbReference>
<dbReference type="Gene3D" id="1.10.8.640">
    <property type="entry name" value="Cytochrome C biogenesis protein"/>
    <property type="match status" value="1"/>
</dbReference>
<dbReference type="AlphaFoldDB" id="A0A840QTX4"/>
<evidence type="ECO:0000256" key="4">
    <source>
        <dbReference type="ARBA" id="ARBA00023004"/>
    </source>
</evidence>
<gene>
    <name evidence="7" type="ORF">HNQ41_003023</name>
</gene>